<feature type="domain" description="Peptidase M16 C-terminal" evidence="2">
    <location>
        <begin position="196"/>
        <end position="371"/>
    </location>
</feature>
<keyword evidence="3" id="KW-0645">Protease</keyword>
<feature type="domain" description="Peptidase M16 N-terminal" evidence="1">
    <location>
        <begin position="47"/>
        <end position="190"/>
    </location>
</feature>
<gene>
    <name evidence="3" type="ordered locus">syc0324_c</name>
</gene>
<keyword evidence="3" id="KW-0378">Hydrolase</keyword>
<evidence type="ECO:0000313" key="3">
    <source>
        <dbReference type="EMBL" id="BAD78514.1"/>
    </source>
</evidence>
<protein>
    <submittedName>
        <fullName evidence="3">Processing protease</fullName>
    </submittedName>
</protein>
<evidence type="ECO:0000259" key="2">
    <source>
        <dbReference type="Pfam" id="PF05193"/>
    </source>
</evidence>
<dbReference type="Pfam" id="PF00675">
    <property type="entry name" value="Peptidase_M16"/>
    <property type="match status" value="1"/>
</dbReference>
<dbReference type="Proteomes" id="UP000001175">
    <property type="component" value="Chromosome"/>
</dbReference>
<dbReference type="PANTHER" id="PTHR11851">
    <property type="entry name" value="METALLOPROTEASE"/>
    <property type="match status" value="1"/>
</dbReference>
<dbReference type="GO" id="GO:0046872">
    <property type="term" value="F:metal ion binding"/>
    <property type="evidence" value="ECO:0007669"/>
    <property type="project" value="InterPro"/>
</dbReference>
<dbReference type="InterPro" id="IPR007863">
    <property type="entry name" value="Peptidase_M16_C"/>
</dbReference>
<dbReference type="InterPro" id="IPR011765">
    <property type="entry name" value="Pept_M16_N"/>
</dbReference>
<dbReference type="InterPro" id="IPR050361">
    <property type="entry name" value="MPP/UQCRC_Complex"/>
</dbReference>
<dbReference type="eggNOG" id="COG0612">
    <property type="taxonomic scope" value="Bacteria"/>
</dbReference>
<dbReference type="GO" id="GO:0008233">
    <property type="term" value="F:peptidase activity"/>
    <property type="evidence" value="ECO:0007669"/>
    <property type="project" value="UniProtKB-KW"/>
</dbReference>
<sequence length="445" mass="48634">MSLCSFVNPLLKPSQRRPAQDNFPLPALLTSPCYRSQLANGIVLLVYENPSANIVAGRLFLRQGSSSEPPEQAGLLALLSALLTKGSRDRSAHEIAEFVESSGASLGTDVANDYFLVSLKSVAADFPALLTLAAELLRYPSLPDAEFDLEQRLALEALRSQREQPFNLAYDQLRQSLYGQHPYALDTLGTETTLGSLSRDRLAAAHQQYFRPDQLVISVAGQITPEEAESWVEEVFGDWQNPPTPAPIALLPDRNQPSDRVSQVRQMQQLILMLGFATVDVRSPDYTALKLLAAYLGNGMSSRLFVELREKQSLAYEVSAVFPTRLGPAPFVAYLGTAIENGPQALAALRSELDRLSVALLSSEEVAVTQRKVLGQYALSKQSNAQIAQLYGWYETLGLGIDFDQQFPEAIAAVQATDLQRVAQTWLQQGCLSLVGPEAAIADLI</sequence>
<dbReference type="Pfam" id="PF05193">
    <property type="entry name" value="Peptidase_M16_C"/>
    <property type="match status" value="1"/>
</dbReference>
<evidence type="ECO:0000313" key="4">
    <source>
        <dbReference type="Proteomes" id="UP000001175"/>
    </source>
</evidence>
<accession>A0A0H3JZN0</accession>
<dbReference type="Gene3D" id="3.30.830.10">
    <property type="entry name" value="Metalloenzyme, LuxS/M16 peptidase-like"/>
    <property type="match status" value="2"/>
</dbReference>
<dbReference type="GO" id="GO:0006508">
    <property type="term" value="P:proteolysis"/>
    <property type="evidence" value="ECO:0007669"/>
    <property type="project" value="UniProtKB-KW"/>
</dbReference>
<evidence type="ECO:0000259" key="1">
    <source>
        <dbReference type="Pfam" id="PF00675"/>
    </source>
</evidence>
<dbReference type="EMBL" id="AP008231">
    <property type="protein sequence ID" value="BAD78514.1"/>
    <property type="molecule type" value="Genomic_DNA"/>
</dbReference>
<proteinExistence type="predicted"/>
<dbReference type="InterPro" id="IPR011249">
    <property type="entry name" value="Metalloenz_LuxS/M16"/>
</dbReference>
<dbReference type="AlphaFoldDB" id="A0A0H3JZN0"/>
<organism evidence="3 4">
    <name type="scientific">Synechococcus sp. (strain ATCC 27144 / PCC 6301 / SAUG 1402/1)</name>
    <name type="common">Anacystis nidulans</name>
    <dbReference type="NCBI Taxonomy" id="269084"/>
    <lineage>
        <taxon>Bacteria</taxon>
        <taxon>Bacillati</taxon>
        <taxon>Cyanobacteriota</taxon>
        <taxon>Cyanophyceae</taxon>
        <taxon>Synechococcales</taxon>
        <taxon>Synechococcaceae</taxon>
        <taxon>Synechococcus</taxon>
    </lineage>
</organism>
<dbReference type="SUPFAM" id="SSF63411">
    <property type="entry name" value="LuxS/MPP-like metallohydrolase"/>
    <property type="match status" value="2"/>
</dbReference>
<name>A0A0H3JZN0_SYNP6</name>
<reference evidence="3 4" key="1">
    <citation type="journal article" date="2007" name="Photosyn. Res.">
        <title>Complete nucleotide sequence of the freshwater unicellular cyanobacterium Synechococcus elongatus PCC 6301 chromosome: gene content and organization.</title>
        <authorList>
            <person name="Sugita C."/>
            <person name="Ogata K."/>
            <person name="Shikata M."/>
            <person name="Jikuya H."/>
            <person name="Takano J."/>
            <person name="Furumichi M."/>
            <person name="Kanehisa M."/>
            <person name="Omata T."/>
            <person name="Sugiura M."/>
            <person name="Sugita M."/>
        </authorList>
    </citation>
    <scope>NUCLEOTIDE SEQUENCE [LARGE SCALE GENOMIC DNA]</scope>
    <source>
        <strain evidence="4">ATCC 27144 / PCC 6301 / SAUG 1402/1</strain>
    </source>
</reference>
<dbReference type="PANTHER" id="PTHR11851:SF224">
    <property type="entry name" value="PROCESSING PROTEASE"/>
    <property type="match status" value="1"/>
</dbReference>
<dbReference type="KEGG" id="syc:syc0324_c"/>